<gene>
    <name evidence="1" type="ORF">BFG52_05875</name>
</gene>
<sequence>MDWAFAYAILHANGAHTPYTHDIPAFTQHDMLTLGSQISSKTRIYSMLATDHNANRFGVAFCLNCLIKMVSL</sequence>
<evidence type="ECO:0000313" key="1">
    <source>
        <dbReference type="EMBL" id="AOA57925.1"/>
    </source>
</evidence>
<proteinExistence type="predicted"/>
<dbReference type="Proteomes" id="UP000093391">
    <property type="component" value="Chromosome"/>
</dbReference>
<accession>A0A1B2LYC4</accession>
<name>A0A1B2LYC4_9GAMM</name>
<evidence type="ECO:0000313" key="2">
    <source>
        <dbReference type="Proteomes" id="UP000093391"/>
    </source>
</evidence>
<dbReference type="EMBL" id="CP016895">
    <property type="protein sequence ID" value="AOA57925.1"/>
    <property type="molecule type" value="Genomic_DNA"/>
</dbReference>
<dbReference type="KEGG" id="ala:BFG52_05875"/>
<protein>
    <submittedName>
        <fullName evidence="1">Uncharacterized protein</fullName>
    </submittedName>
</protein>
<reference evidence="1 2" key="1">
    <citation type="submission" date="2016-08" db="EMBL/GenBank/DDBJ databases">
        <authorList>
            <person name="Seilhamer J.J."/>
        </authorList>
    </citation>
    <scope>NUCLEOTIDE SEQUENCE [LARGE SCALE GENOMIC DNA]</scope>
    <source>
        <strain evidence="1 2">BRTC-1</strain>
    </source>
</reference>
<organism evidence="1 2">
    <name type="scientific">Acinetobacter larvae</name>
    <dbReference type="NCBI Taxonomy" id="1789224"/>
    <lineage>
        <taxon>Bacteria</taxon>
        <taxon>Pseudomonadati</taxon>
        <taxon>Pseudomonadota</taxon>
        <taxon>Gammaproteobacteria</taxon>
        <taxon>Moraxellales</taxon>
        <taxon>Moraxellaceae</taxon>
        <taxon>Acinetobacter</taxon>
    </lineage>
</organism>
<dbReference type="STRING" id="1789224.BFG52_05875"/>
<dbReference type="AlphaFoldDB" id="A0A1B2LYC4"/>
<keyword evidence="2" id="KW-1185">Reference proteome</keyword>